<feature type="domain" description="IrrE N-terminal-like" evidence="2">
    <location>
        <begin position="255"/>
        <end position="353"/>
    </location>
</feature>
<dbReference type="GO" id="GO:0003677">
    <property type="term" value="F:DNA binding"/>
    <property type="evidence" value="ECO:0007669"/>
    <property type="project" value="InterPro"/>
</dbReference>
<dbReference type="Gene3D" id="3.40.1350.10">
    <property type="match status" value="1"/>
</dbReference>
<proteinExistence type="predicted"/>
<dbReference type="GO" id="GO:0004519">
    <property type="term" value="F:endonuclease activity"/>
    <property type="evidence" value="ECO:0007669"/>
    <property type="project" value="InterPro"/>
</dbReference>
<dbReference type="InterPro" id="IPR010359">
    <property type="entry name" value="IrrE_HExxH"/>
</dbReference>
<dbReference type="Gene3D" id="1.10.10.2910">
    <property type="match status" value="1"/>
</dbReference>
<dbReference type="InterPro" id="IPR007560">
    <property type="entry name" value="Restrct_endonuc_IV_Mrr"/>
</dbReference>
<protein>
    <recommendedName>
        <fullName evidence="5">Restriction endonuclease</fullName>
    </recommendedName>
</protein>
<keyword evidence="4" id="KW-1185">Reference proteome</keyword>
<evidence type="ECO:0000259" key="1">
    <source>
        <dbReference type="Pfam" id="PF04471"/>
    </source>
</evidence>
<accession>F4KQI8</accession>
<reference evidence="3 4" key="1">
    <citation type="journal article" date="2011" name="Stand. Genomic Sci.">
        <title>Complete genome sequence of Haliscomenobacter hydrossis type strain (O).</title>
        <authorList>
            <consortium name="US DOE Joint Genome Institute (JGI-PGF)"/>
            <person name="Daligault H."/>
            <person name="Lapidus A."/>
            <person name="Zeytun A."/>
            <person name="Nolan M."/>
            <person name="Lucas S."/>
            <person name="Del Rio T.G."/>
            <person name="Tice H."/>
            <person name="Cheng J.F."/>
            <person name="Tapia R."/>
            <person name="Han C."/>
            <person name="Goodwin L."/>
            <person name="Pitluck S."/>
            <person name="Liolios K."/>
            <person name="Pagani I."/>
            <person name="Ivanova N."/>
            <person name="Huntemann M."/>
            <person name="Mavromatis K."/>
            <person name="Mikhailova N."/>
            <person name="Pati A."/>
            <person name="Chen A."/>
            <person name="Palaniappan K."/>
            <person name="Land M."/>
            <person name="Hauser L."/>
            <person name="Brambilla E.M."/>
            <person name="Rohde M."/>
            <person name="Verbarg S."/>
            <person name="Goker M."/>
            <person name="Bristow J."/>
            <person name="Eisen J.A."/>
            <person name="Markowitz V."/>
            <person name="Hugenholtz P."/>
            <person name="Kyrpides N.C."/>
            <person name="Klenk H.P."/>
            <person name="Woyke T."/>
        </authorList>
    </citation>
    <scope>NUCLEOTIDE SEQUENCE [LARGE SCALE GENOMIC DNA]</scope>
    <source>
        <strain evidence="4">ATCC 27775 / DSM 1100 / LMG 10767 / O</strain>
    </source>
</reference>
<name>F4KQI8_HALH1</name>
<evidence type="ECO:0008006" key="5">
    <source>
        <dbReference type="Google" id="ProtNLM"/>
    </source>
</evidence>
<evidence type="ECO:0000259" key="2">
    <source>
        <dbReference type="Pfam" id="PF06114"/>
    </source>
</evidence>
<dbReference type="SUPFAM" id="SSF52980">
    <property type="entry name" value="Restriction endonuclease-like"/>
    <property type="match status" value="1"/>
</dbReference>
<dbReference type="Proteomes" id="UP000008461">
    <property type="component" value="Chromosome"/>
</dbReference>
<sequence>MGDLTTKQKGDYFENLAYAIIKQKLENFELGIIPSQSTVFQQKGYFSRDRDDEIVFDISIEVKLPHSDKYFVLYLIECKNYAKNVPIDDLEEFHSKVSQVSGLNVKGMFITNKGFSSGAYKYARSKGISLVEVNSNLTFNIILHKSNSNRERQISGYKIDLDDPFGIIIITQGIQNQIEKIILFGFIEYLQNTKQISSLELPKLSGDEIDEITIEILEQIQPGFLTGVEPLDLDKIMHFISETLKYEIIFSSEARKDLEGRHIVASVDFGQKTLVMDGSLKGDSRFSFILGHEFGHICLHNKLAISQNSYETFEDHKFSFWLGKANFTNQRQWIEWQANRFASSLLMPSGIFELFCKSVFSHFGRRSYEPLYVDDNKYSQDDFHKIVNALALQFKTTKTSIIYRMYSLNLINNKSNAMHISKIIKENHFDLFE</sequence>
<dbReference type="OrthoDB" id="9794834at2"/>
<dbReference type="EMBL" id="CP002691">
    <property type="protein sequence ID" value="AEE49977.1"/>
    <property type="molecule type" value="Genomic_DNA"/>
</dbReference>
<feature type="domain" description="Restriction endonuclease type IV Mrr" evidence="1">
    <location>
        <begin position="68"/>
        <end position="132"/>
    </location>
</feature>
<dbReference type="InterPro" id="IPR011335">
    <property type="entry name" value="Restrct_endonuc-II-like"/>
</dbReference>
<gene>
    <name evidence="3" type="ordered locus">Halhy_2092</name>
</gene>
<dbReference type="Pfam" id="PF06114">
    <property type="entry name" value="Peptidase_M78"/>
    <property type="match status" value="1"/>
</dbReference>
<dbReference type="KEGG" id="hhy:Halhy_2092"/>
<evidence type="ECO:0000313" key="3">
    <source>
        <dbReference type="EMBL" id="AEE49977.1"/>
    </source>
</evidence>
<dbReference type="GO" id="GO:0009307">
    <property type="term" value="P:DNA restriction-modification system"/>
    <property type="evidence" value="ECO:0007669"/>
    <property type="project" value="InterPro"/>
</dbReference>
<evidence type="ECO:0000313" key="4">
    <source>
        <dbReference type="Proteomes" id="UP000008461"/>
    </source>
</evidence>
<organism evidence="3 4">
    <name type="scientific">Haliscomenobacter hydrossis (strain ATCC 27775 / DSM 1100 / LMG 10767 / O)</name>
    <dbReference type="NCBI Taxonomy" id="760192"/>
    <lineage>
        <taxon>Bacteria</taxon>
        <taxon>Pseudomonadati</taxon>
        <taxon>Bacteroidota</taxon>
        <taxon>Saprospiria</taxon>
        <taxon>Saprospirales</taxon>
        <taxon>Haliscomenobacteraceae</taxon>
        <taxon>Haliscomenobacter</taxon>
    </lineage>
</organism>
<dbReference type="HOGENOM" id="CLU_052649_0_0_10"/>
<dbReference type="STRING" id="760192.Halhy_2092"/>
<reference key="2">
    <citation type="submission" date="2011-04" db="EMBL/GenBank/DDBJ databases">
        <title>Complete sequence of chromosome of Haliscomenobacter hydrossis DSM 1100.</title>
        <authorList>
            <consortium name="US DOE Joint Genome Institute (JGI-PGF)"/>
            <person name="Lucas S."/>
            <person name="Han J."/>
            <person name="Lapidus A."/>
            <person name="Bruce D."/>
            <person name="Goodwin L."/>
            <person name="Pitluck S."/>
            <person name="Peters L."/>
            <person name="Kyrpides N."/>
            <person name="Mavromatis K."/>
            <person name="Ivanova N."/>
            <person name="Ovchinnikova G."/>
            <person name="Pagani I."/>
            <person name="Daligault H."/>
            <person name="Detter J.C."/>
            <person name="Han C."/>
            <person name="Land M."/>
            <person name="Hauser L."/>
            <person name="Markowitz V."/>
            <person name="Cheng J.-F."/>
            <person name="Hugenholtz P."/>
            <person name="Woyke T."/>
            <person name="Wu D."/>
            <person name="Verbarg S."/>
            <person name="Frueling A."/>
            <person name="Brambilla E."/>
            <person name="Klenk H.-P."/>
            <person name="Eisen J.A."/>
        </authorList>
    </citation>
    <scope>NUCLEOTIDE SEQUENCE</scope>
    <source>
        <strain>DSM 1100</strain>
    </source>
</reference>
<dbReference type="RefSeq" id="WP_013764530.1">
    <property type="nucleotide sequence ID" value="NC_015510.1"/>
</dbReference>
<dbReference type="eggNOG" id="COG2856">
    <property type="taxonomic scope" value="Bacteria"/>
</dbReference>
<dbReference type="Pfam" id="PF04471">
    <property type="entry name" value="Mrr_cat"/>
    <property type="match status" value="1"/>
</dbReference>
<dbReference type="InterPro" id="IPR011856">
    <property type="entry name" value="tRNA_endonuc-like_dom_sf"/>
</dbReference>
<dbReference type="AlphaFoldDB" id="F4KQI8"/>